<dbReference type="Proteomes" id="UP000515150">
    <property type="component" value="Chromosome 22"/>
</dbReference>
<organism evidence="5 6">
    <name type="scientific">Betta splendens</name>
    <name type="common">Siamese fighting fish</name>
    <dbReference type="NCBI Taxonomy" id="158456"/>
    <lineage>
        <taxon>Eukaryota</taxon>
        <taxon>Metazoa</taxon>
        <taxon>Chordata</taxon>
        <taxon>Craniata</taxon>
        <taxon>Vertebrata</taxon>
        <taxon>Euteleostomi</taxon>
        <taxon>Actinopterygii</taxon>
        <taxon>Neopterygii</taxon>
        <taxon>Teleostei</taxon>
        <taxon>Neoteleostei</taxon>
        <taxon>Acanthomorphata</taxon>
        <taxon>Anabantaria</taxon>
        <taxon>Anabantiformes</taxon>
        <taxon>Anabantoidei</taxon>
        <taxon>Osphronemidae</taxon>
        <taxon>Betta</taxon>
    </lineage>
</organism>
<feature type="coiled-coil region" evidence="2">
    <location>
        <begin position="68"/>
        <end position="113"/>
    </location>
</feature>
<keyword evidence="5" id="KW-1185">Reference proteome</keyword>
<evidence type="ECO:0000256" key="1">
    <source>
        <dbReference type="ARBA" id="ARBA00023054"/>
    </source>
</evidence>
<dbReference type="PANTHER" id="PTHR21683">
    <property type="entry name" value="COILED-COIL DOMAIN-CONTAINING PROTEIN 42 LIKE-2-LIKE-RELATED"/>
    <property type="match status" value="1"/>
</dbReference>
<feature type="domain" description="DUF4200" evidence="4">
    <location>
        <begin position="69"/>
        <end position="183"/>
    </location>
</feature>
<gene>
    <name evidence="6" type="primary">si:ch1073-416d2.4</name>
</gene>
<sequence length="417" mass="48110">MATSSLPLLENTDSLKLKVENKTRNIFVTQSAQTRLRKERNVNHIPVVTETSSRILEAGVNTLQKTLVLKKQAELDEVDKQLALKRQEFKGQVEALAQKRSELELKHQQTKDRAMKFEKFVAENELKRRRALKKFEVTREQNILKQAEIEELSNGLRRLQTRGQVLKERIAKYKIYEDYLMRTLSHLPSSKLKAVIARDHVYKPVPVHTSCQMEHIARFCPGYLDNGSESLVMPIIRRHETLSIINQELLRRLERLELETEQGQQRLQTMQQEHSVKSLLANKELSELQSELEVLKEKNKQEEANLLMEQGLSREKVEEVGRLLMAISNLAEQCYLPAYGPLQNMNLLTMLDMVKEYILDKADTERRARKLMRSASAATNKAAAVTDKRWRGSKKSIDSKTHLKSSSKVSKKSDSVN</sequence>
<evidence type="ECO:0000256" key="3">
    <source>
        <dbReference type="SAM" id="MobiDB-lite"/>
    </source>
</evidence>
<proteinExistence type="predicted"/>
<dbReference type="InParanoid" id="A0A6P7LID5"/>
<dbReference type="InterPro" id="IPR025252">
    <property type="entry name" value="DUF4200"/>
</dbReference>
<dbReference type="GeneID" id="114848087"/>
<dbReference type="KEGG" id="bspl:114848087"/>
<dbReference type="OrthoDB" id="2134857at2759"/>
<name>A0A6P7LID5_BETSP</name>
<feature type="compositionally biased region" description="Low complexity" evidence="3">
    <location>
        <begin position="375"/>
        <end position="384"/>
    </location>
</feature>
<evidence type="ECO:0000313" key="6">
    <source>
        <dbReference type="RefSeq" id="XP_028994100.1"/>
    </source>
</evidence>
<dbReference type="InterPro" id="IPR051147">
    <property type="entry name" value="CFAP_domain-containing"/>
</dbReference>
<reference evidence="6" key="1">
    <citation type="submission" date="2025-08" db="UniProtKB">
        <authorList>
            <consortium name="RefSeq"/>
        </authorList>
    </citation>
    <scope>IDENTIFICATION</scope>
</reference>
<dbReference type="Pfam" id="PF13863">
    <property type="entry name" value="DUF4200"/>
    <property type="match status" value="1"/>
</dbReference>
<feature type="compositionally biased region" description="Basic and acidic residues" evidence="3">
    <location>
        <begin position="386"/>
        <end position="401"/>
    </location>
</feature>
<dbReference type="GO" id="GO:0005856">
    <property type="term" value="C:cytoskeleton"/>
    <property type="evidence" value="ECO:0007669"/>
    <property type="project" value="UniProtKB-ARBA"/>
</dbReference>
<feature type="region of interest" description="Disordered" evidence="3">
    <location>
        <begin position="372"/>
        <end position="417"/>
    </location>
</feature>
<dbReference type="PANTHER" id="PTHR21683:SF18">
    <property type="entry name" value="COILED-COIL DOMAIN-CONTAINING PROTEIN 42 HOMOLOG"/>
    <property type="match status" value="1"/>
</dbReference>
<keyword evidence="1 2" id="KW-0175">Coiled coil</keyword>
<evidence type="ECO:0000259" key="4">
    <source>
        <dbReference type="Pfam" id="PF13863"/>
    </source>
</evidence>
<protein>
    <submittedName>
        <fullName evidence="6">Coiled-coil domain-containing protein 42 homolog isoform X1</fullName>
    </submittedName>
</protein>
<evidence type="ECO:0000313" key="5">
    <source>
        <dbReference type="Proteomes" id="UP000515150"/>
    </source>
</evidence>
<dbReference type="AlphaFoldDB" id="A0A6P7LID5"/>
<evidence type="ECO:0000256" key="2">
    <source>
        <dbReference type="SAM" id="Coils"/>
    </source>
</evidence>
<feature type="coiled-coil region" evidence="2">
    <location>
        <begin position="239"/>
        <end position="305"/>
    </location>
</feature>
<accession>A0A6P7LID5</accession>
<dbReference type="RefSeq" id="XP_028994100.1">
    <property type="nucleotide sequence ID" value="XM_029138267.3"/>
</dbReference>